<keyword evidence="1" id="KW-0175">Coiled coil</keyword>
<feature type="domain" description="Phospholipase D-like" evidence="2">
    <location>
        <begin position="211"/>
        <end position="319"/>
    </location>
</feature>
<protein>
    <recommendedName>
        <fullName evidence="2">Phospholipase D-like domain-containing protein</fullName>
    </recommendedName>
</protein>
<evidence type="ECO:0000259" key="2">
    <source>
        <dbReference type="Pfam" id="PF13091"/>
    </source>
</evidence>
<dbReference type="SUPFAM" id="SSF56024">
    <property type="entry name" value="Phospholipase D/nuclease"/>
    <property type="match status" value="1"/>
</dbReference>
<dbReference type="OrthoDB" id="1892000at2"/>
<dbReference type="HOGENOM" id="CLU_764406_0_0_9"/>
<accession>M1N291</accession>
<dbReference type="RefSeq" id="WP_015393915.1">
    <property type="nucleotide sequence ID" value="NC_020291.1"/>
</dbReference>
<feature type="coiled-coil region" evidence="1">
    <location>
        <begin position="46"/>
        <end position="76"/>
    </location>
</feature>
<proteinExistence type="predicted"/>
<dbReference type="Pfam" id="PF13091">
    <property type="entry name" value="PLDc_2"/>
    <property type="match status" value="1"/>
</dbReference>
<keyword evidence="4" id="KW-1185">Reference proteome</keyword>
<sequence length="357" mass="42092">MKNDSVYVENDEVNKNFIDKYINKFKRLINFNKKSKKFSKKEALSLEEAKKEFNEIKARKEKLESYEDELLKYDDEIMDMDYCVVTANDLNSMINCKQDTLGKRFIKYDSVNIDSKALKVLMFFDKESIIKLEDVINKLDKNELNIEKTYKVSNFTVKNLCELEISFEEGKYQIKNITPYNKEILGTLNQITNNYEEYHLQNKEIRERFLKAFSDAKYELNIGSPWMNNYVVNDDLIAMMEALLKRGGIIKIIYGIAENSSIVNTKKDNYKNRNSDKIAEKLMETFSDYGASFKIKKVNSHNKLLICDEKYYMETSFNLLSFSGEYDENSKDIRDEGATYSSNIEVIKDLRNRYFNF</sequence>
<dbReference type="InterPro" id="IPR025202">
    <property type="entry name" value="PLD-like_dom"/>
</dbReference>
<evidence type="ECO:0000313" key="3">
    <source>
        <dbReference type="EMBL" id="AGF57602.1"/>
    </source>
</evidence>
<dbReference type="KEGG" id="csr:Cspa_c38420"/>
<dbReference type="AlphaFoldDB" id="M1N291"/>
<name>M1N291_9CLOT</name>
<dbReference type="Proteomes" id="UP000011728">
    <property type="component" value="Chromosome"/>
</dbReference>
<evidence type="ECO:0000256" key="1">
    <source>
        <dbReference type="SAM" id="Coils"/>
    </source>
</evidence>
<dbReference type="PATRIC" id="fig|931276.5.peg.3874"/>
<dbReference type="Gene3D" id="3.30.870.10">
    <property type="entry name" value="Endonuclease Chain A"/>
    <property type="match status" value="1"/>
</dbReference>
<reference evidence="3 4" key="1">
    <citation type="submission" date="2013-02" db="EMBL/GenBank/DDBJ databases">
        <title>Genome sequence of Clostridium saccharoperbutylacetonicum N1-4(HMT).</title>
        <authorList>
            <person name="Poehlein A."/>
            <person name="Daniel R."/>
        </authorList>
    </citation>
    <scope>NUCLEOTIDE SEQUENCE [LARGE SCALE GENOMIC DNA]</scope>
    <source>
        <strain evidence="4">N1-4(HMT)</strain>
    </source>
</reference>
<dbReference type="STRING" id="36745.CLSAP_36160"/>
<dbReference type="eggNOG" id="COG1502">
    <property type="taxonomic scope" value="Bacteria"/>
</dbReference>
<gene>
    <name evidence="3" type="ORF">Cspa_c38420</name>
</gene>
<organism evidence="3 4">
    <name type="scientific">Clostridium saccharoperbutylacetonicum N1-4(HMT)</name>
    <dbReference type="NCBI Taxonomy" id="931276"/>
    <lineage>
        <taxon>Bacteria</taxon>
        <taxon>Bacillati</taxon>
        <taxon>Bacillota</taxon>
        <taxon>Clostridia</taxon>
        <taxon>Eubacteriales</taxon>
        <taxon>Clostridiaceae</taxon>
        <taxon>Clostridium</taxon>
    </lineage>
</organism>
<evidence type="ECO:0000313" key="4">
    <source>
        <dbReference type="Proteomes" id="UP000011728"/>
    </source>
</evidence>
<dbReference type="EMBL" id="CP004121">
    <property type="protein sequence ID" value="AGF57602.1"/>
    <property type="molecule type" value="Genomic_DNA"/>
</dbReference>